<sequence length="244" mass="25598">MSPGGWLVVCMLAVSLASTVTEDVCRAPNGKDGVAGKPGRPGRSGLKGERGEPGAPGIRTGIRGPKGDQGEPGPPGRPGNVGYPGPSGLPGLPGPSGPRGTKGSPGNIRDQPRPAFSAIRRNPPRSTSNVVLFDEVITNQEGPYNNNTGQFLCTVPGFYYFTFQMVSTGDTCLTIVSSSHGQRRQSPGFCDTSNKGLFQISGGTSLQLQQGDKVWIEKDPFKGNIYQGTEVDSIFSGFLIFPSV</sequence>
<keyword evidence="10" id="KW-0176">Collagen</keyword>
<dbReference type="SMART" id="SM00110">
    <property type="entry name" value="C1Q"/>
    <property type="match status" value="1"/>
</dbReference>
<evidence type="ECO:0000256" key="12">
    <source>
        <dbReference type="ARBA" id="ARBA00023180"/>
    </source>
</evidence>
<evidence type="ECO:0000313" key="19">
    <source>
        <dbReference type="Proteomes" id="UP000694398"/>
    </source>
</evidence>
<gene>
    <name evidence="18" type="primary">C1QA</name>
</gene>
<keyword evidence="5" id="KW-0399">Innate immunity</keyword>
<dbReference type="GO" id="GO:0006958">
    <property type="term" value="P:complement activation, classical pathway"/>
    <property type="evidence" value="ECO:0007669"/>
    <property type="project" value="UniProtKB-KW"/>
</dbReference>
<evidence type="ECO:0000256" key="1">
    <source>
        <dbReference type="ARBA" id="ARBA00004241"/>
    </source>
</evidence>
<feature type="signal peptide" evidence="16">
    <location>
        <begin position="1"/>
        <end position="21"/>
    </location>
</feature>
<dbReference type="GO" id="GO:0019864">
    <property type="term" value="F:IgG binding"/>
    <property type="evidence" value="ECO:0007669"/>
    <property type="project" value="Ensembl"/>
</dbReference>
<evidence type="ECO:0000256" key="13">
    <source>
        <dbReference type="ARBA" id="ARBA00023278"/>
    </source>
</evidence>
<evidence type="ECO:0000256" key="5">
    <source>
        <dbReference type="ARBA" id="ARBA00022588"/>
    </source>
</evidence>
<keyword evidence="7" id="KW-0677">Repeat</keyword>
<dbReference type="GO" id="GO:0106139">
    <property type="term" value="C:symbiont cell surface"/>
    <property type="evidence" value="ECO:0007669"/>
    <property type="project" value="Ensembl"/>
</dbReference>
<evidence type="ECO:0000256" key="4">
    <source>
        <dbReference type="ARBA" id="ARBA00022525"/>
    </source>
</evidence>
<evidence type="ECO:0000313" key="18">
    <source>
        <dbReference type="Ensembl" id="ENSCLAP00000013395.1"/>
    </source>
</evidence>
<dbReference type="OMA" id="MEGPQGW"/>
<dbReference type="Pfam" id="PF01391">
    <property type="entry name" value="Collagen"/>
    <property type="match status" value="1"/>
</dbReference>
<keyword evidence="6 16" id="KW-0732">Signal</keyword>
<organism evidence="18 19">
    <name type="scientific">Chinchilla lanigera</name>
    <name type="common">Long-tailed chinchilla</name>
    <name type="synonym">Chinchilla villidera</name>
    <dbReference type="NCBI Taxonomy" id="34839"/>
    <lineage>
        <taxon>Eukaryota</taxon>
        <taxon>Metazoa</taxon>
        <taxon>Chordata</taxon>
        <taxon>Craniata</taxon>
        <taxon>Vertebrata</taxon>
        <taxon>Euteleostomi</taxon>
        <taxon>Mammalia</taxon>
        <taxon>Eutheria</taxon>
        <taxon>Euarchontoglires</taxon>
        <taxon>Glires</taxon>
        <taxon>Rodentia</taxon>
        <taxon>Hystricomorpha</taxon>
        <taxon>Chinchillidae</taxon>
        <taxon>Chinchilla</taxon>
    </lineage>
</organism>
<dbReference type="AlphaFoldDB" id="A0A8C2VCN4"/>
<dbReference type="GO" id="GO:0150064">
    <property type="term" value="P:vertebrate eye-specific patterning"/>
    <property type="evidence" value="ECO:0007669"/>
    <property type="project" value="Ensembl"/>
</dbReference>
<evidence type="ECO:0000256" key="10">
    <source>
        <dbReference type="ARBA" id="ARBA00023119"/>
    </source>
</evidence>
<keyword evidence="19" id="KW-1185">Reference proteome</keyword>
<feature type="domain" description="C1q" evidence="17">
    <location>
        <begin position="109"/>
        <end position="244"/>
    </location>
</feature>
<dbReference type="SUPFAM" id="SSF49842">
    <property type="entry name" value="TNF-like"/>
    <property type="match status" value="1"/>
</dbReference>
<feature type="chain" id="PRO_5034398757" description="Complement C1q subcomponent subunit A" evidence="16">
    <location>
        <begin position="22"/>
        <end position="244"/>
    </location>
</feature>
<dbReference type="OrthoDB" id="6343173at2759"/>
<protein>
    <recommendedName>
        <fullName evidence="3">Complement C1q subcomponent subunit A</fullName>
    </recommendedName>
</protein>
<dbReference type="PANTHER" id="PTHR15427">
    <property type="entry name" value="EMILIN ELASTIN MICROFIBRIL INTERFACE-LOCATED PROTEIN ELASTIN MICROFIBRIL INTERFACER"/>
    <property type="match status" value="1"/>
</dbReference>
<name>A0A8C2VCN4_CHILA</name>
<dbReference type="GO" id="GO:0045087">
    <property type="term" value="P:innate immune response"/>
    <property type="evidence" value="ECO:0007669"/>
    <property type="project" value="UniProtKB-KW"/>
</dbReference>
<keyword evidence="11" id="KW-1015">Disulfide bond</keyword>
<reference evidence="18" key="1">
    <citation type="submission" date="2025-08" db="UniProtKB">
        <authorList>
            <consortium name="Ensembl"/>
        </authorList>
    </citation>
    <scope>IDENTIFICATION</scope>
</reference>
<dbReference type="InterPro" id="IPR050392">
    <property type="entry name" value="Collagen/C1q_domain"/>
</dbReference>
<dbReference type="PRINTS" id="PR00007">
    <property type="entry name" value="COMPLEMNTC1Q"/>
</dbReference>
<dbReference type="Proteomes" id="UP000694398">
    <property type="component" value="Unassembled WGS sequence"/>
</dbReference>
<dbReference type="GO" id="GO:0001791">
    <property type="term" value="F:IgM binding"/>
    <property type="evidence" value="ECO:0007669"/>
    <property type="project" value="Ensembl"/>
</dbReference>
<dbReference type="GO" id="GO:0098978">
    <property type="term" value="C:glutamatergic synapse"/>
    <property type="evidence" value="ECO:0007669"/>
    <property type="project" value="Ensembl"/>
</dbReference>
<accession>A0A8C2VCN4</accession>
<keyword evidence="4" id="KW-0964">Secreted</keyword>
<reference evidence="18" key="2">
    <citation type="submission" date="2025-09" db="UniProtKB">
        <authorList>
            <consortium name="Ensembl"/>
        </authorList>
    </citation>
    <scope>IDENTIFICATION</scope>
</reference>
<evidence type="ECO:0000256" key="16">
    <source>
        <dbReference type="SAM" id="SignalP"/>
    </source>
</evidence>
<evidence type="ECO:0000256" key="11">
    <source>
        <dbReference type="ARBA" id="ARBA00023157"/>
    </source>
</evidence>
<keyword evidence="13" id="KW-0379">Hydroxylation</keyword>
<dbReference type="GO" id="GO:0048143">
    <property type="term" value="P:astrocyte activation"/>
    <property type="evidence" value="ECO:0007669"/>
    <property type="project" value="Ensembl"/>
</dbReference>
<evidence type="ECO:0000256" key="8">
    <source>
        <dbReference type="ARBA" id="ARBA00022859"/>
    </source>
</evidence>
<feature type="region of interest" description="Disordered" evidence="15">
    <location>
        <begin position="25"/>
        <end position="125"/>
    </location>
</feature>
<evidence type="ECO:0000256" key="15">
    <source>
        <dbReference type="SAM" id="MobiDB-lite"/>
    </source>
</evidence>
<dbReference type="GO" id="GO:0001786">
    <property type="term" value="F:phosphatidylserine binding"/>
    <property type="evidence" value="ECO:0007669"/>
    <property type="project" value="Ensembl"/>
</dbReference>
<evidence type="ECO:0000256" key="14">
    <source>
        <dbReference type="ARBA" id="ARBA00093497"/>
    </source>
</evidence>
<dbReference type="Pfam" id="PF00386">
    <property type="entry name" value="C1q"/>
    <property type="match status" value="1"/>
</dbReference>
<evidence type="ECO:0000256" key="3">
    <source>
        <dbReference type="ARBA" id="ARBA00013456"/>
    </source>
</evidence>
<dbReference type="InterPro" id="IPR001073">
    <property type="entry name" value="C1q_dom"/>
</dbReference>
<dbReference type="GO" id="GO:0016322">
    <property type="term" value="P:neuron remodeling"/>
    <property type="evidence" value="ECO:0007669"/>
    <property type="project" value="Ensembl"/>
</dbReference>
<evidence type="ECO:0000256" key="9">
    <source>
        <dbReference type="ARBA" id="ARBA00022875"/>
    </source>
</evidence>
<comment type="subunit">
    <text evidence="14">Core component of the complement C1 complex, a calcium-dependent complex composed of 1 molecule of the C1Q subcomplex, 2 molecules of C1R and 2 molecules of C1S. The C1Q subcomplex is composed 18 subunits: 3 chains of C1QA, C1QB, and C1QC trimerize to form 6 collagen-like triple helices connected to six globular ligand-recognition modules (C1q domain). Interacts with CR1 (via Sushi 24 and Sushi 25 domains). Interacts (via C-terminus) with CD33; this interaction activates CD33 inhibitory motifs.</text>
</comment>
<dbReference type="GO" id="GO:0098888">
    <property type="term" value="C:extrinsic component of presynaptic membrane"/>
    <property type="evidence" value="ECO:0007669"/>
    <property type="project" value="Ensembl"/>
</dbReference>
<dbReference type="GeneID" id="102012920"/>
<dbReference type="GeneTree" id="ENSGT00940000162143"/>
<evidence type="ECO:0000256" key="2">
    <source>
        <dbReference type="ARBA" id="ARBA00004613"/>
    </source>
</evidence>
<dbReference type="PANTHER" id="PTHR15427:SF26">
    <property type="entry name" value="COMPLEMENT C1Q SUBCOMPONENT SUBUNIT A"/>
    <property type="match status" value="1"/>
</dbReference>
<dbReference type="RefSeq" id="XP_013375208.1">
    <property type="nucleotide sequence ID" value="XM_013519754.1"/>
</dbReference>
<dbReference type="GO" id="GO:0001774">
    <property type="term" value="P:microglial cell activation"/>
    <property type="evidence" value="ECO:0007669"/>
    <property type="project" value="Ensembl"/>
</dbReference>
<dbReference type="InterPro" id="IPR008983">
    <property type="entry name" value="Tumour_necrosis_fac-like_dom"/>
</dbReference>
<comment type="subcellular location">
    <subcellularLocation>
        <location evidence="1">Cell surface</location>
    </subcellularLocation>
    <subcellularLocation>
        <location evidence="2">Secreted</location>
    </subcellularLocation>
</comment>
<evidence type="ECO:0000259" key="17">
    <source>
        <dbReference type="PROSITE" id="PS50871"/>
    </source>
</evidence>
<keyword evidence="12" id="KW-0325">Glycoprotein</keyword>
<dbReference type="GO" id="GO:0062167">
    <property type="term" value="C:complement component C1q complex"/>
    <property type="evidence" value="ECO:0007669"/>
    <property type="project" value="Ensembl"/>
</dbReference>
<keyword evidence="9" id="KW-0180">Complement pathway</keyword>
<dbReference type="Ensembl" id="ENSCLAT00000013548.1">
    <property type="protein sequence ID" value="ENSCLAP00000013395.1"/>
    <property type="gene ID" value="ENSCLAG00000009255.1"/>
</dbReference>
<dbReference type="GO" id="GO:0005581">
    <property type="term" value="C:collagen trimer"/>
    <property type="evidence" value="ECO:0007669"/>
    <property type="project" value="UniProtKB-KW"/>
</dbReference>
<proteinExistence type="predicted"/>
<dbReference type="GO" id="GO:0009986">
    <property type="term" value="C:cell surface"/>
    <property type="evidence" value="ECO:0007669"/>
    <property type="project" value="UniProtKB-SubCell"/>
</dbReference>
<dbReference type="GO" id="GO:0098890">
    <property type="term" value="C:extrinsic component of postsynaptic membrane"/>
    <property type="evidence" value="ECO:0007669"/>
    <property type="project" value="Ensembl"/>
</dbReference>
<dbReference type="GO" id="GO:0150062">
    <property type="term" value="P:complement-mediated synapse pruning"/>
    <property type="evidence" value="ECO:0007669"/>
    <property type="project" value="Ensembl"/>
</dbReference>
<evidence type="ECO:0000256" key="6">
    <source>
        <dbReference type="ARBA" id="ARBA00022729"/>
    </source>
</evidence>
<keyword evidence="8" id="KW-0391">Immunity</keyword>
<evidence type="ECO:0000256" key="7">
    <source>
        <dbReference type="ARBA" id="ARBA00022737"/>
    </source>
</evidence>
<dbReference type="GO" id="GO:0005602">
    <property type="term" value="C:complement component C1 complex"/>
    <property type="evidence" value="ECO:0007669"/>
    <property type="project" value="Ensembl"/>
</dbReference>
<dbReference type="Gene3D" id="2.60.120.40">
    <property type="match status" value="1"/>
</dbReference>
<dbReference type="PROSITE" id="PS50871">
    <property type="entry name" value="C1Q"/>
    <property type="match status" value="1"/>
</dbReference>
<dbReference type="CTD" id="712"/>
<dbReference type="InterPro" id="IPR008160">
    <property type="entry name" value="Collagen"/>
</dbReference>